<protein>
    <submittedName>
        <fullName evidence="2">Uncharacterized protein</fullName>
    </submittedName>
</protein>
<proteinExistence type="predicted"/>
<gene>
    <name evidence="2" type="ORF">BCR39DRAFT_579518</name>
</gene>
<comment type="caution">
    <text evidence="2">The sequence shown here is derived from an EMBL/GenBank/DDBJ whole genome shotgun (WGS) entry which is preliminary data.</text>
</comment>
<feature type="region of interest" description="Disordered" evidence="1">
    <location>
        <begin position="156"/>
        <end position="190"/>
    </location>
</feature>
<evidence type="ECO:0000313" key="3">
    <source>
        <dbReference type="Proteomes" id="UP000193986"/>
    </source>
</evidence>
<dbReference type="AlphaFoldDB" id="A0A1Y2AW82"/>
<keyword evidence="3" id="KW-1185">Reference proteome</keyword>
<evidence type="ECO:0000313" key="2">
    <source>
        <dbReference type="EMBL" id="ORY26165.1"/>
    </source>
</evidence>
<evidence type="ECO:0000256" key="1">
    <source>
        <dbReference type="SAM" id="MobiDB-lite"/>
    </source>
</evidence>
<accession>A0A1Y2AW82</accession>
<feature type="region of interest" description="Disordered" evidence="1">
    <location>
        <begin position="206"/>
        <end position="244"/>
    </location>
</feature>
<dbReference type="OrthoDB" id="2576419at2759"/>
<dbReference type="Proteomes" id="UP000193986">
    <property type="component" value="Unassembled WGS sequence"/>
</dbReference>
<organism evidence="2 3">
    <name type="scientific">Naematelia encephala</name>
    <dbReference type="NCBI Taxonomy" id="71784"/>
    <lineage>
        <taxon>Eukaryota</taxon>
        <taxon>Fungi</taxon>
        <taxon>Dikarya</taxon>
        <taxon>Basidiomycota</taxon>
        <taxon>Agaricomycotina</taxon>
        <taxon>Tremellomycetes</taxon>
        <taxon>Tremellales</taxon>
        <taxon>Naemateliaceae</taxon>
        <taxon>Naematelia</taxon>
    </lineage>
</organism>
<name>A0A1Y2AW82_9TREE</name>
<reference evidence="2 3" key="1">
    <citation type="submission" date="2016-07" db="EMBL/GenBank/DDBJ databases">
        <title>Pervasive Adenine N6-methylation of Active Genes in Fungi.</title>
        <authorList>
            <consortium name="DOE Joint Genome Institute"/>
            <person name="Mondo S.J."/>
            <person name="Dannebaum R.O."/>
            <person name="Kuo R.C."/>
            <person name="Labutti K."/>
            <person name="Haridas S."/>
            <person name="Kuo A."/>
            <person name="Salamov A."/>
            <person name="Ahrendt S.R."/>
            <person name="Lipzen A."/>
            <person name="Sullivan W."/>
            <person name="Andreopoulos W.B."/>
            <person name="Clum A."/>
            <person name="Lindquist E."/>
            <person name="Daum C."/>
            <person name="Ramamoorthy G.K."/>
            <person name="Gryganskyi A."/>
            <person name="Culley D."/>
            <person name="Magnuson J.K."/>
            <person name="James T.Y."/>
            <person name="O'Malley M.A."/>
            <person name="Stajich J.E."/>
            <person name="Spatafora J.W."/>
            <person name="Visel A."/>
            <person name="Grigoriev I.V."/>
        </authorList>
    </citation>
    <scope>NUCLEOTIDE SEQUENCE [LARGE SCALE GENOMIC DNA]</scope>
    <source>
        <strain evidence="2 3">68-887.2</strain>
    </source>
</reference>
<dbReference type="InParanoid" id="A0A1Y2AW82"/>
<dbReference type="EMBL" id="MCFC01000050">
    <property type="protein sequence ID" value="ORY26165.1"/>
    <property type="molecule type" value="Genomic_DNA"/>
</dbReference>
<feature type="compositionally biased region" description="Low complexity" evidence="1">
    <location>
        <begin position="223"/>
        <end position="244"/>
    </location>
</feature>
<sequence length="271" mass="27221">MTRAASGFGESGDNVPDKVESPHWVSEYNFNKGRFPTMVKFTITCFSALVGALPFLIGLTNAQNASPSASASASLSYPEWWTNDYPCVIQCMQNTFNGQTPPATQDQQNTALGCVSSTCNNATAAANYYQGTYIIRMFNAKGSIYEENNLAASAVSQSSDTSSSSDSSDSSDTDTPGPTPTDSSAPTLTASDVGVVADADVTSTTDFVGPAGAPTAGSSTNPSASHSAGAGNGTTSGAAGRASGLGSDVKGLTGLALAIGLGVGGGVAFGL</sequence>